<sequence length="428" mass="48819">MGELETLTPLLPDDILVEILLWLPVKSLGRSSLVSKCWNSLIQSRRFVENHLRRGFDIEERKRLLYSPSPPASAFSIKCGDLSKSLECVSDANVAWLTQPAWPDWPSLFDWSRRPPNSFIGFAGCCNGLLCFPMWTNWSRNELQGYLWNPATGALGWVSEENVAAVDVWDDETRPGPEDCPVSFRYGFGYDSVADDYKITRLMEYYVDSDEDTSLTRMEVLSVGSNTLRRFEVRARGEFLSDNVVFVNGSLHWLLNRQLPSQAAVEYFVLRFNLETEKMDEVAIQFPEAADSGGPLISGAWSLRVLDGRLHVMVEYQKRLLEEITESEMWVLEECGVETSYSWTKKLSLPYDLAETVGYNPLYVSRDGGVLVEGCLGDLAMCDLEKQTSEKIFFPDSWILSRFQSKLVYVESLISPFHIPNPNWRFEG</sequence>
<dbReference type="InterPro" id="IPR006527">
    <property type="entry name" value="F-box-assoc_dom_typ1"/>
</dbReference>
<dbReference type="EnsemblPlants" id="Kaladp0964s0013.1.v1.1">
    <property type="protein sequence ID" value="Kaladp0964s0013.1.v1.1.CDS.1"/>
    <property type="gene ID" value="Kaladp0964s0013.v1.1"/>
</dbReference>
<dbReference type="Gene3D" id="1.20.1280.50">
    <property type="match status" value="1"/>
</dbReference>
<dbReference type="AlphaFoldDB" id="A0A7N0VJ57"/>
<dbReference type="Pfam" id="PF00646">
    <property type="entry name" value="F-box"/>
    <property type="match status" value="1"/>
</dbReference>
<name>A0A7N0VJ57_KALFE</name>
<dbReference type="NCBIfam" id="TIGR01640">
    <property type="entry name" value="F_box_assoc_1"/>
    <property type="match status" value="1"/>
</dbReference>
<dbReference type="InterPro" id="IPR036047">
    <property type="entry name" value="F-box-like_dom_sf"/>
</dbReference>
<dbReference type="InterPro" id="IPR001810">
    <property type="entry name" value="F-box_dom"/>
</dbReference>
<feature type="domain" description="F-box" evidence="1">
    <location>
        <begin position="5"/>
        <end position="51"/>
    </location>
</feature>
<evidence type="ECO:0000313" key="2">
    <source>
        <dbReference type="EnsemblPlants" id="Kaladp0964s0013.1.v1.1.CDS.1"/>
    </source>
</evidence>
<protein>
    <recommendedName>
        <fullName evidence="1">F-box domain-containing protein</fullName>
    </recommendedName>
</protein>
<dbReference type="OMA" id="ITESEMW"/>
<dbReference type="InterPro" id="IPR017451">
    <property type="entry name" value="F-box-assoc_interact_dom"/>
</dbReference>
<accession>A0A7N0VJ57</accession>
<dbReference type="InterPro" id="IPR050796">
    <property type="entry name" value="SCF_F-box_component"/>
</dbReference>
<proteinExistence type="predicted"/>
<dbReference type="Gramene" id="Kaladp0964s0013.1.v1.1">
    <property type="protein sequence ID" value="Kaladp0964s0013.1.v1.1.CDS.1"/>
    <property type="gene ID" value="Kaladp0964s0013.v1.1"/>
</dbReference>
<dbReference type="Proteomes" id="UP000594263">
    <property type="component" value="Unplaced"/>
</dbReference>
<evidence type="ECO:0000313" key="3">
    <source>
        <dbReference type="Proteomes" id="UP000594263"/>
    </source>
</evidence>
<dbReference type="Pfam" id="PF07734">
    <property type="entry name" value="FBA_1"/>
    <property type="match status" value="1"/>
</dbReference>
<dbReference type="PROSITE" id="PS50181">
    <property type="entry name" value="FBOX"/>
    <property type="match status" value="1"/>
</dbReference>
<dbReference type="PANTHER" id="PTHR31672:SF13">
    <property type="entry name" value="F-BOX PROTEIN CPR30-LIKE"/>
    <property type="match status" value="1"/>
</dbReference>
<keyword evidence="3" id="KW-1185">Reference proteome</keyword>
<dbReference type="SUPFAM" id="SSF81383">
    <property type="entry name" value="F-box domain"/>
    <property type="match status" value="1"/>
</dbReference>
<organism evidence="2 3">
    <name type="scientific">Kalanchoe fedtschenkoi</name>
    <name type="common">Lavender scallops</name>
    <name type="synonym">South American air plant</name>
    <dbReference type="NCBI Taxonomy" id="63787"/>
    <lineage>
        <taxon>Eukaryota</taxon>
        <taxon>Viridiplantae</taxon>
        <taxon>Streptophyta</taxon>
        <taxon>Embryophyta</taxon>
        <taxon>Tracheophyta</taxon>
        <taxon>Spermatophyta</taxon>
        <taxon>Magnoliopsida</taxon>
        <taxon>eudicotyledons</taxon>
        <taxon>Gunneridae</taxon>
        <taxon>Pentapetalae</taxon>
        <taxon>Saxifragales</taxon>
        <taxon>Crassulaceae</taxon>
        <taxon>Kalanchoe</taxon>
    </lineage>
</organism>
<dbReference type="CDD" id="cd22157">
    <property type="entry name" value="F-box_AtFBW1-like"/>
    <property type="match status" value="1"/>
</dbReference>
<dbReference type="PANTHER" id="PTHR31672">
    <property type="entry name" value="BNACNNG10540D PROTEIN"/>
    <property type="match status" value="1"/>
</dbReference>
<evidence type="ECO:0000259" key="1">
    <source>
        <dbReference type="PROSITE" id="PS50181"/>
    </source>
</evidence>
<reference evidence="2" key="1">
    <citation type="submission" date="2021-01" db="UniProtKB">
        <authorList>
            <consortium name="EnsemblPlants"/>
        </authorList>
    </citation>
    <scope>IDENTIFICATION</scope>
</reference>
<dbReference type="SMART" id="SM00256">
    <property type="entry name" value="FBOX"/>
    <property type="match status" value="1"/>
</dbReference>